<comment type="similarity">
    <text evidence="2 8">Belongs to the UPF0299 family.</text>
</comment>
<reference evidence="9 10" key="1">
    <citation type="submission" date="2018-05" db="EMBL/GenBank/DDBJ databases">
        <title>Draft Genome Sequences for a Diverse set of 7 Haemophilus Species.</title>
        <authorList>
            <person name="Nichols M."/>
            <person name="Topaz N."/>
            <person name="Wang X."/>
            <person name="Wang X."/>
            <person name="Boxrud D."/>
        </authorList>
    </citation>
    <scope>NUCLEOTIDE SEQUENCE [LARGE SCALE GENOMIC DNA]</scope>
    <source>
        <strain evidence="9 10">C2008001710</strain>
    </source>
</reference>
<dbReference type="InterPro" id="IPR005538">
    <property type="entry name" value="LrgA/CidA"/>
</dbReference>
<comment type="subcellular location">
    <subcellularLocation>
        <location evidence="1">Cell inner membrane</location>
        <topology evidence="1">Multi-pass membrane protein</topology>
    </subcellularLocation>
    <subcellularLocation>
        <location evidence="8">Cell membrane</location>
        <topology evidence="8">Multi-pass membrane protein</topology>
    </subcellularLocation>
</comment>
<evidence type="ECO:0000256" key="1">
    <source>
        <dbReference type="ARBA" id="ARBA00004429"/>
    </source>
</evidence>
<dbReference type="NCBIfam" id="NF002494">
    <property type="entry name" value="PRK01821.1"/>
    <property type="match status" value="1"/>
</dbReference>
<dbReference type="HAMAP" id="MF_01144">
    <property type="entry name" value="UPF0299"/>
    <property type="match status" value="1"/>
</dbReference>
<keyword evidence="4" id="KW-0997">Cell inner membrane</keyword>
<evidence type="ECO:0000256" key="6">
    <source>
        <dbReference type="ARBA" id="ARBA00022989"/>
    </source>
</evidence>
<keyword evidence="5 8" id="KW-0812">Transmembrane</keyword>
<dbReference type="PANTHER" id="PTHR33931:SF5">
    <property type="entry name" value="UPF0299 MEMBRANE PROTEIN YOHJ"/>
    <property type="match status" value="1"/>
</dbReference>
<keyword evidence="6 8" id="KW-1133">Transmembrane helix</keyword>
<proteinExistence type="inferred from homology"/>
<evidence type="ECO:0000256" key="8">
    <source>
        <dbReference type="HAMAP-Rule" id="MF_01144"/>
    </source>
</evidence>
<dbReference type="EMBL" id="QEPW01000006">
    <property type="protein sequence ID" value="RDE92650.1"/>
    <property type="molecule type" value="Genomic_DNA"/>
</dbReference>
<dbReference type="GO" id="GO:0005886">
    <property type="term" value="C:plasma membrane"/>
    <property type="evidence" value="ECO:0007669"/>
    <property type="project" value="UniProtKB-SubCell"/>
</dbReference>
<evidence type="ECO:0000256" key="5">
    <source>
        <dbReference type="ARBA" id="ARBA00022692"/>
    </source>
</evidence>
<dbReference type="Pfam" id="PF03788">
    <property type="entry name" value="LrgA"/>
    <property type="match status" value="1"/>
</dbReference>
<keyword evidence="3 8" id="KW-1003">Cell membrane</keyword>
<dbReference type="InterPro" id="IPR022957">
    <property type="entry name" value="Uncharacterised_UPF0299"/>
</dbReference>
<protein>
    <recommendedName>
        <fullName evidence="8">UPF0299 membrane protein DPV87_04575</fullName>
    </recommendedName>
</protein>
<evidence type="ECO:0000256" key="4">
    <source>
        <dbReference type="ARBA" id="ARBA00022519"/>
    </source>
</evidence>
<feature type="transmembrane region" description="Helical" evidence="8">
    <location>
        <begin position="96"/>
        <end position="118"/>
    </location>
</feature>
<feature type="transmembrane region" description="Helical" evidence="8">
    <location>
        <begin position="12"/>
        <end position="30"/>
    </location>
</feature>
<dbReference type="AlphaFoldDB" id="A0A369Z4L9"/>
<feature type="transmembrane region" description="Helical" evidence="8">
    <location>
        <begin position="36"/>
        <end position="53"/>
    </location>
</feature>
<comment type="caution">
    <text evidence="9">The sequence shown here is derived from an EMBL/GenBank/DDBJ whole genome shotgun (WGS) entry which is preliminary data.</text>
</comment>
<gene>
    <name evidence="9" type="ORF">DPV87_04575</name>
</gene>
<sequence>MLLQKGVQLARSLIILYIMLLLGNLISHYIPVGIPGSIWGLLILFIGLTTRIIRLEWIYFGSSLLIRYMAVLFVPVSVGIIKYYDLLVAQWKILLIPNILSTFLTLFIIAFLGNYLFYKQSFAHKRQKVLEKRNIQAD</sequence>
<name>A0A369Z4L9_HAEPA</name>
<accession>A0A369Z4L9</accession>
<evidence type="ECO:0000256" key="2">
    <source>
        <dbReference type="ARBA" id="ARBA00006979"/>
    </source>
</evidence>
<feature type="transmembrane region" description="Helical" evidence="8">
    <location>
        <begin position="65"/>
        <end position="84"/>
    </location>
</feature>
<evidence type="ECO:0000256" key="3">
    <source>
        <dbReference type="ARBA" id="ARBA00022475"/>
    </source>
</evidence>
<evidence type="ECO:0000256" key="7">
    <source>
        <dbReference type="ARBA" id="ARBA00023136"/>
    </source>
</evidence>
<organism evidence="9 10">
    <name type="scientific">Haemophilus parainfluenzae</name>
    <dbReference type="NCBI Taxonomy" id="729"/>
    <lineage>
        <taxon>Bacteria</taxon>
        <taxon>Pseudomonadati</taxon>
        <taxon>Pseudomonadota</taxon>
        <taxon>Gammaproteobacteria</taxon>
        <taxon>Pasteurellales</taxon>
        <taxon>Pasteurellaceae</taxon>
        <taxon>Haemophilus</taxon>
    </lineage>
</organism>
<keyword evidence="7 8" id="KW-0472">Membrane</keyword>
<dbReference type="RefSeq" id="WP_065244750.1">
    <property type="nucleotide sequence ID" value="NZ_QEPW01000006.1"/>
</dbReference>
<dbReference type="PANTHER" id="PTHR33931">
    <property type="entry name" value="HOLIN-LIKE PROTEIN CIDA-RELATED"/>
    <property type="match status" value="1"/>
</dbReference>
<evidence type="ECO:0000313" key="10">
    <source>
        <dbReference type="Proteomes" id="UP000253910"/>
    </source>
</evidence>
<evidence type="ECO:0000313" key="9">
    <source>
        <dbReference type="EMBL" id="RDE92650.1"/>
    </source>
</evidence>
<dbReference type="Proteomes" id="UP000253910">
    <property type="component" value="Unassembled WGS sequence"/>
</dbReference>